<dbReference type="Proteomes" id="UP000254291">
    <property type="component" value="Unassembled WGS sequence"/>
</dbReference>
<dbReference type="InterPro" id="IPR036220">
    <property type="entry name" value="UDP-Glc/GDP-Man_DH_C_sf"/>
</dbReference>
<feature type="binding site" evidence="10">
    <location>
        <position position="329"/>
    </location>
    <ligand>
        <name>substrate</name>
    </ligand>
</feature>
<dbReference type="SMART" id="SM00984">
    <property type="entry name" value="UDPG_MGDP_dh_C"/>
    <property type="match status" value="1"/>
</dbReference>
<feature type="binding site" evidence="11">
    <location>
        <position position="156"/>
    </location>
    <ligand>
        <name>NAD(+)</name>
        <dbReference type="ChEBI" id="CHEBI:57540"/>
    </ligand>
</feature>
<dbReference type="InterPro" id="IPR014026">
    <property type="entry name" value="UDP-Glc/GDP-Man_DH_dimer"/>
</dbReference>
<dbReference type="SUPFAM" id="SSF48179">
    <property type="entry name" value="6-phosphogluconate dehydrogenase C-terminal domain-like"/>
    <property type="match status" value="1"/>
</dbReference>
<feature type="binding site" evidence="11">
    <location>
        <position position="336"/>
    </location>
    <ligand>
        <name>NAD(+)</name>
        <dbReference type="ChEBI" id="CHEBI:57540"/>
    </ligand>
</feature>
<evidence type="ECO:0000313" key="14">
    <source>
        <dbReference type="Proteomes" id="UP000254291"/>
    </source>
</evidence>
<evidence type="ECO:0000256" key="9">
    <source>
        <dbReference type="PIRSR" id="PIRSR500134-1"/>
    </source>
</evidence>
<dbReference type="Gene3D" id="3.40.50.720">
    <property type="entry name" value="NAD(P)-binding Rossmann-like Domain"/>
    <property type="match status" value="2"/>
</dbReference>
<comment type="function">
    <text evidence="7">Catalyzes the conversion of UDP-glucose into UDP-glucuronate, one of the precursors of teichuronic acid.</text>
</comment>
<feature type="binding site" evidence="11">
    <location>
        <position position="269"/>
    </location>
    <ligand>
        <name>NAD(+)</name>
        <dbReference type="ChEBI" id="CHEBI:57540"/>
    </ligand>
</feature>
<feature type="domain" description="UDP-glucose/GDP-mannose dehydrogenase C-terminal" evidence="12">
    <location>
        <begin position="322"/>
        <end position="423"/>
    </location>
</feature>
<dbReference type="Pfam" id="PF00984">
    <property type="entry name" value="UDPG_MGDP_dh"/>
    <property type="match status" value="1"/>
</dbReference>
<dbReference type="EMBL" id="UGQM01000001">
    <property type="protein sequence ID" value="STZ41231.1"/>
    <property type="molecule type" value="Genomic_DNA"/>
</dbReference>
<organism evidence="13 14">
    <name type="scientific">Mycolicibacterium gilvum</name>
    <dbReference type="NCBI Taxonomy" id="1804"/>
    <lineage>
        <taxon>Bacteria</taxon>
        <taxon>Bacillati</taxon>
        <taxon>Actinomycetota</taxon>
        <taxon>Actinomycetes</taxon>
        <taxon>Mycobacteriales</taxon>
        <taxon>Mycobacteriaceae</taxon>
        <taxon>Mycolicibacterium</taxon>
    </lineage>
</organism>
<dbReference type="InterPro" id="IPR014027">
    <property type="entry name" value="UDP-Glc/GDP-Man_DH_C"/>
</dbReference>
<dbReference type="PANTHER" id="PTHR43750:SF3">
    <property type="entry name" value="UDP-GLUCOSE 6-DEHYDROGENASE TUAD"/>
    <property type="match status" value="1"/>
</dbReference>
<comment type="catalytic activity">
    <reaction evidence="6 8">
        <text>UDP-alpha-D-glucose + 2 NAD(+) + H2O = UDP-alpha-D-glucuronate + 2 NADH + 3 H(+)</text>
        <dbReference type="Rhea" id="RHEA:23596"/>
        <dbReference type="ChEBI" id="CHEBI:15377"/>
        <dbReference type="ChEBI" id="CHEBI:15378"/>
        <dbReference type="ChEBI" id="CHEBI:57540"/>
        <dbReference type="ChEBI" id="CHEBI:57945"/>
        <dbReference type="ChEBI" id="CHEBI:58052"/>
        <dbReference type="ChEBI" id="CHEBI:58885"/>
        <dbReference type="EC" id="1.1.1.22"/>
    </reaction>
</comment>
<evidence type="ECO:0000256" key="6">
    <source>
        <dbReference type="ARBA" id="ARBA00047473"/>
    </source>
</evidence>
<dbReference type="UniPathway" id="UPA00038">
    <property type="reaction ID" value="UER00491"/>
</dbReference>
<dbReference type="RefSeq" id="WP_115326370.1">
    <property type="nucleotide sequence ID" value="NZ_JACKST010000032.1"/>
</dbReference>
<evidence type="ECO:0000313" key="13">
    <source>
        <dbReference type="EMBL" id="STZ41231.1"/>
    </source>
</evidence>
<dbReference type="EC" id="1.1.1.22" evidence="3 8"/>
<feature type="binding site" evidence="11">
    <location>
        <position position="122"/>
    </location>
    <ligand>
        <name>NAD(+)</name>
        <dbReference type="ChEBI" id="CHEBI:57540"/>
    </ligand>
</feature>
<dbReference type="InterPro" id="IPR008927">
    <property type="entry name" value="6-PGluconate_DH-like_C_sf"/>
</dbReference>
<feature type="binding site" evidence="10">
    <location>
        <position position="210"/>
    </location>
    <ligand>
        <name>substrate</name>
    </ligand>
</feature>
<dbReference type="FunFam" id="3.40.50.720:FF:000193">
    <property type="entry name" value="UDP-glucose 6-dehydrogenase"/>
    <property type="match status" value="1"/>
</dbReference>
<dbReference type="GO" id="GO:0006065">
    <property type="term" value="P:UDP-glucuronate biosynthetic process"/>
    <property type="evidence" value="ECO:0007669"/>
    <property type="project" value="UniProtKB-UniPathway"/>
</dbReference>
<sequence>MRCTVFGTGYLGATHAAGMAELGHEVVGVDIDPGKVAKLAAGEVPFYEPGLREALQRNIEAGRLRFTTDYAEAAEFADVHFLGVGTPQKKGEYAADLRHVYAVIDTLVPLLHRPAVIVGKSTVPVGTAAELVERAAGLAPEGITVEVAWNPEFLREGFAVQDTLHPDRIVLGVQKDSRMAEPVLREMYAALLADGVPFLVSDLQTAELAKVSANAFLATKISFINAISEVCEAAGADVTLLADALGHDARIGRRFLNAGLGFGGGCLPKDIRAFMARAGELGANQALTFLREVDSINMRRRTRMVELATTACGGSLLGANVAVLGAAFKPESDDVRDSPALNVAGMLQLHGATVNVYDPKAMDNSRRLFPTLNYSASALDACERADAVLVLTEWSEFVGMHPDDLSTAVRTKVIVDGRNCLDVGMWRDAGWQVHALGRACQAGA</sequence>
<feature type="binding site" evidence="11">
    <location>
        <position position="30"/>
    </location>
    <ligand>
        <name>NAD(+)</name>
        <dbReference type="ChEBI" id="CHEBI:57540"/>
    </ligand>
</feature>
<evidence type="ECO:0000256" key="2">
    <source>
        <dbReference type="ARBA" id="ARBA00006601"/>
    </source>
</evidence>
<feature type="binding site" evidence="10">
    <location>
        <begin position="255"/>
        <end position="259"/>
    </location>
    <ligand>
        <name>substrate</name>
    </ligand>
</feature>
<keyword evidence="4 8" id="KW-0560">Oxidoreductase</keyword>
<comment type="pathway">
    <text evidence="1">Nucleotide-sugar biosynthesis; UDP-alpha-D-glucuronate biosynthesis; UDP-alpha-D-glucuronate from UDP-alpha-D-glucose: step 1/1.</text>
</comment>
<dbReference type="GO" id="GO:0051287">
    <property type="term" value="F:NAD binding"/>
    <property type="evidence" value="ECO:0007669"/>
    <property type="project" value="InterPro"/>
</dbReference>
<name>A0A378SF49_9MYCO</name>
<feature type="binding site" evidence="11">
    <location>
        <position position="35"/>
    </location>
    <ligand>
        <name>NAD(+)</name>
        <dbReference type="ChEBI" id="CHEBI:57540"/>
    </ligand>
</feature>
<dbReference type="InterPro" id="IPR017476">
    <property type="entry name" value="UDP-Glc/GDP-Man"/>
</dbReference>
<protein>
    <recommendedName>
        <fullName evidence="3 8">UDP-glucose 6-dehydrogenase</fullName>
        <ecNumber evidence="3 8">1.1.1.22</ecNumber>
    </recommendedName>
</protein>
<dbReference type="InterPro" id="IPR028357">
    <property type="entry name" value="UDPglc_DH_bac"/>
</dbReference>
<evidence type="ECO:0000256" key="5">
    <source>
        <dbReference type="ARBA" id="ARBA00023027"/>
    </source>
</evidence>
<gene>
    <name evidence="13" type="primary">tuaD_1</name>
    <name evidence="13" type="ORF">NCTC10742_00434</name>
</gene>
<dbReference type="PIRSF" id="PIRSF000124">
    <property type="entry name" value="UDPglc_GDPman_dh"/>
    <property type="match status" value="1"/>
</dbReference>
<dbReference type="NCBIfam" id="TIGR03026">
    <property type="entry name" value="NDP-sugDHase"/>
    <property type="match status" value="1"/>
</dbReference>
<dbReference type="FunFam" id="1.20.5.100:FF:000001">
    <property type="entry name" value="UDP-glucose 6-dehydrogenase"/>
    <property type="match status" value="1"/>
</dbReference>
<evidence type="ECO:0000256" key="10">
    <source>
        <dbReference type="PIRSR" id="PIRSR500134-2"/>
    </source>
</evidence>
<feature type="binding site" evidence="11">
    <location>
        <position position="86"/>
    </location>
    <ligand>
        <name>NAD(+)</name>
        <dbReference type="ChEBI" id="CHEBI:57540"/>
    </ligand>
</feature>
<proteinExistence type="inferred from homology"/>
<dbReference type="InterPro" id="IPR036291">
    <property type="entry name" value="NAD(P)-bd_dom_sf"/>
</dbReference>
<dbReference type="Pfam" id="PF03720">
    <property type="entry name" value="UDPG_MGDP_dh_C"/>
    <property type="match status" value="1"/>
</dbReference>
<comment type="similarity">
    <text evidence="2 8">Belongs to the UDP-glucose/GDP-mannose dehydrogenase family.</text>
</comment>
<evidence type="ECO:0000256" key="3">
    <source>
        <dbReference type="ARBA" id="ARBA00012954"/>
    </source>
</evidence>
<dbReference type="PIRSF" id="PIRSF500134">
    <property type="entry name" value="UDPglc_DH_bac"/>
    <property type="match status" value="1"/>
</dbReference>
<dbReference type="GO" id="GO:0003979">
    <property type="term" value="F:UDP-glucose 6-dehydrogenase activity"/>
    <property type="evidence" value="ECO:0007669"/>
    <property type="project" value="UniProtKB-EC"/>
</dbReference>
<dbReference type="Gene3D" id="1.20.5.100">
    <property type="entry name" value="Cytochrome c1, transmembrane anchor, C-terminal"/>
    <property type="match status" value="1"/>
</dbReference>
<feature type="binding site" evidence="10">
    <location>
        <begin position="153"/>
        <end position="156"/>
    </location>
    <ligand>
        <name>substrate</name>
    </ligand>
</feature>
<dbReference type="SUPFAM" id="SSF52413">
    <property type="entry name" value="UDP-glucose/GDP-mannose dehydrogenase C-terminal domain"/>
    <property type="match status" value="1"/>
</dbReference>
<keyword evidence="5 8" id="KW-0520">NAD</keyword>
<feature type="active site" description="Nucleophile" evidence="9">
    <location>
        <position position="266"/>
    </location>
</feature>
<dbReference type="FunFam" id="3.40.50.720:FF:000486">
    <property type="entry name" value="UDP-glucose 6-dehydrogenase"/>
    <property type="match status" value="1"/>
</dbReference>
<feature type="binding site" evidence="10">
    <location>
        <position position="263"/>
    </location>
    <ligand>
        <name>substrate</name>
    </ligand>
</feature>
<dbReference type="GO" id="GO:0000271">
    <property type="term" value="P:polysaccharide biosynthetic process"/>
    <property type="evidence" value="ECO:0007669"/>
    <property type="project" value="InterPro"/>
</dbReference>
<accession>A0A378SF49</accession>
<evidence type="ECO:0000256" key="4">
    <source>
        <dbReference type="ARBA" id="ARBA00023002"/>
    </source>
</evidence>
<dbReference type="AlphaFoldDB" id="A0A378SF49"/>
<evidence type="ECO:0000256" key="7">
    <source>
        <dbReference type="ARBA" id="ARBA00053241"/>
    </source>
</evidence>
<reference evidence="13 14" key="1">
    <citation type="submission" date="2018-06" db="EMBL/GenBank/DDBJ databases">
        <authorList>
            <consortium name="Pathogen Informatics"/>
            <person name="Doyle S."/>
        </authorList>
    </citation>
    <scope>NUCLEOTIDE SEQUENCE [LARGE SCALE GENOMIC DNA]</scope>
    <source>
        <strain evidence="13 14">NCTC10742</strain>
    </source>
</reference>
<dbReference type="PANTHER" id="PTHR43750">
    <property type="entry name" value="UDP-GLUCOSE 6-DEHYDROGENASE TUAD"/>
    <property type="match status" value="1"/>
</dbReference>
<evidence type="ECO:0000259" key="12">
    <source>
        <dbReference type="SMART" id="SM00984"/>
    </source>
</evidence>
<evidence type="ECO:0000256" key="8">
    <source>
        <dbReference type="PIRNR" id="PIRNR000124"/>
    </source>
</evidence>
<evidence type="ECO:0000256" key="1">
    <source>
        <dbReference type="ARBA" id="ARBA00004701"/>
    </source>
</evidence>
<dbReference type="Pfam" id="PF03721">
    <property type="entry name" value="UDPG_MGDP_dh_N"/>
    <property type="match status" value="1"/>
</dbReference>
<dbReference type="InterPro" id="IPR001732">
    <property type="entry name" value="UDP-Glc/GDP-Man_DH_N"/>
</dbReference>
<dbReference type="SUPFAM" id="SSF51735">
    <property type="entry name" value="NAD(P)-binding Rossmann-fold domains"/>
    <property type="match status" value="1"/>
</dbReference>
<evidence type="ECO:0000256" key="11">
    <source>
        <dbReference type="PIRSR" id="PIRSR500134-3"/>
    </source>
</evidence>